<dbReference type="EMBL" id="WINI01000003">
    <property type="protein sequence ID" value="MQR00554.1"/>
    <property type="molecule type" value="Genomic_DNA"/>
</dbReference>
<name>A0A843YS57_9BURK</name>
<keyword evidence="2" id="KW-1185">Reference proteome</keyword>
<organism evidence="1 2">
    <name type="scientific">Glaciimonas soli</name>
    <dbReference type="NCBI Taxonomy" id="2590999"/>
    <lineage>
        <taxon>Bacteria</taxon>
        <taxon>Pseudomonadati</taxon>
        <taxon>Pseudomonadota</taxon>
        <taxon>Betaproteobacteria</taxon>
        <taxon>Burkholderiales</taxon>
        <taxon>Oxalobacteraceae</taxon>
        <taxon>Glaciimonas</taxon>
    </lineage>
</organism>
<dbReference type="Proteomes" id="UP000451565">
    <property type="component" value="Unassembled WGS sequence"/>
</dbReference>
<evidence type="ECO:0000313" key="1">
    <source>
        <dbReference type="EMBL" id="MQR00554.1"/>
    </source>
</evidence>
<reference evidence="1 2" key="1">
    <citation type="submission" date="2019-10" db="EMBL/GenBank/DDBJ databases">
        <title>Glaciimonas soli sp. nov., a psychrophilic bacterium isolated from the forest soil of a high elevation mountain in Taiwan.</title>
        <authorList>
            <person name="Wang L.-T."/>
            <person name="Shieh W.Y."/>
        </authorList>
    </citation>
    <scope>NUCLEOTIDE SEQUENCE [LARGE SCALE GENOMIC DNA]</scope>
    <source>
        <strain evidence="1 2">GS1</strain>
    </source>
</reference>
<dbReference type="AlphaFoldDB" id="A0A843YS57"/>
<sequence length="122" mass="13122">MSNTTGLTKDEYDALRLIAKGPARGTETVCVARNAKRLSGLKYVEFKRNGQLVLTDKGKETLFLKNCIEGLRAVSNDPLAPLAGDVATFLGRKGHIEVRAEGGFDVTPRGRESLADIDSTAS</sequence>
<protein>
    <submittedName>
        <fullName evidence="1">Uncharacterized protein</fullName>
    </submittedName>
</protein>
<gene>
    <name evidence="1" type="ORF">GEV47_07645</name>
</gene>
<comment type="caution">
    <text evidence="1">The sequence shown here is derived from an EMBL/GenBank/DDBJ whole genome shotgun (WGS) entry which is preliminary data.</text>
</comment>
<dbReference type="OrthoDB" id="8776028at2"/>
<accession>A0A843YS57</accession>
<proteinExistence type="predicted"/>
<dbReference type="RefSeq" id="WP_153234139.1">
    <property type="nucleotide sequence ID" value="NZ_WINI01000003.1"/>
</dbReference>
<evidence type="ECO:0000313" key="2">
    <source>
        <dbReference type="Proteomes" id="UP000451565"/>
    </source>
</evidence>